<dbReference type="Proteomes" id="UP001517247">
    <property type="component" value="Unassembled WGS sequence"/>
</dbReference>
<name>A0ABW9J1F0_9SPHI</name>
<organism evidence="1 2">
    <name type="scientific">Pedobacter ureilyticus</name>
    <dbReference type="NCBI Taxonomy" id="1393051"/>
    <lineage>
        <taxon>Bacteria</taxon>
        <taxon>Pseudomonadati</taxon>
        <taxon>Bacteroidota</taxon>
        <taxon>Sphingobacteriia</taxon>
        <taxon>Sphingobacteriales</taxon>
        <taxon>Sphingobacteriaceae</taxon>
        <taxon>Pedobacter</taxon>
    </lineage>
</organism>
<protein>
    <recommendedName>
        <fullName evidence="3">DUF4136 domain-containing protein</fullName>
    </recommendedName>
</protein>
<proteinExistence type="predicted"/>
<evidence type="ECO:0000313" key="1">
    <source>
        <dbReference type="EMBL" id="MFN0254356.1"/>
    </source>
</evidence>
<dbReference type="EMBL" id="SSHJ02000001">
    <property type="protein sequence ID" value="MFN0254356.1"/>
    <property type="molecule type" value="Genomic_DNA"/>
</dbReference>
<comment type="caution">
    <text evidence="1">The sequence shown here is derived from an EMBL/GenBank/DDBJ whole genome shotgun (WGS) entry which is preliminary data.</text>
</comment>
<gene>
    <name evidence="1" type="ORF">E6A44_002150</name>
</gene>
<sequence>MKKLLSLLVFVVLGKITFGQTNKELYISNYPNGIYTTKADFVNKLPNDTSAIVPKNLPGKKKDSLTLEQNTFFYTSKTDKKIKNVFAVVYNNHIFFNIASILSNRNKTDRSQNHNNPNSFVGVLIGGNNYLYTEANLANAWAQGFAYGMGGAIGGIAAQGMIYGKGIVWDVKNEEFNIFKNCKDYNEFIKDKYPSGVQECKNNQPDVLKIRADIKTIL</sequence>
<reference evidence="1 2" key="1">
    <citation type="submission" date="2024-12" db="EMBL/GenBank/DDBJ databases">
        <authorList>
            <person name="Hu S."/>
        </authorList>
    </citation>
    <scope>NUCLEOTIDE SEQUENCE [LARGE SCALE GENOMIC DNA]</scope>
    <source>
        <strain evidence="1 2">THG-T11</strain>
    </source>
</reference>
<accession>A0ABW9J1F0</accession>
<dbReference type="RefSeq" id="WP_138721517.1">
    <property type="nucleotide sequence ID" value="NZ_SSHJ02000001.1"/>
</dbReference>
<evidence type="ECO:0000313" key="2">
    <source>
        <dbReference type="Proteomes" id="UP001517247"/>
    </source>
</evidence>
<keyword evidence="2" id="KW-1185">Reference proteome</keyword>
<evidence type="ECO:0008006" key="3">
    <source>
        <dbReference type="Google" id="ProtNLM"/>
    </source>
</evidence>